<feature type="binding site" evidence="8">
    <location>
        <begin position="39"/>
        <end position="44"/>
    </location>
    <ligand>
        <name>ATP</name>
        <dbReference type="ChEBI" id="CHEBI:30616"/>
    </ligand>
</feature>
<evidence type="ECO:0000313" key="11">
    <source>
        <dbReference type="Proteomes" id="UP001621714"/>
    </source>
</evidence>
<accession>A0ABW8PVP3</accession>
<dbReference type="NCBIfam" id="TIGR02433">
    <property type="entry name" value="lysidine_TilS_C"/>
    <property type="match status" value="1"/>
</dbReference>
<keyword evidence="6 8" id="KW-0067">ATP-binding</keyword>
<comment type="function">
    <text evidence="8">Ligates lysine onto the cytidine present at position 34 of the AUA codon-specific tRNA(Ile) that contains the anticodon CAU, in an ATP-dependent manner. Cytidine is converted to lysidine, thus changing the amino acid specificity of the tRNA from methionine to isoleucine.</text>
</comment>
<evidence type="ECO:0000256" key="8">
    <source>
        <dbReference type="HAMAP-Rule" id="MF_01161"/>
    </source>
</evidence>
<dbReference type="Proteomes" id="UP001621714">
    <property type="component" value="Unassembled WGS sequence"/>
</dbReference>
<comment type="subcellular location">
    <subcellularLocation>
        <location evidence="1 8">Cytoplasm</location>
    </subcellularLocation>
</comment>
<evidence type="ECO:0000256" key="6">
    <source>
        <dbReference type="ARBA" id="ARBA00022840"/>
    </source>
</evidence>
<dbReference type="SUPFAM" id="SSF82829">
    <property type="entry name" value="MesJ substrate recognition domain-like"/>
    <property type="match status" value="1"/>
</dbReference>
<dbReference type="GO" id="GO:0032267">
    <property type="term" value="F:tRNA(Ile)-lysidine synthase activity"/>
    <property type="evidence" value="ECO:0007669"/>
    <property type="project" value="UniProtKB-EC"/>
</dbReference>
<reference evidence="10 11" key="1">
    <citation type="submission" date="2024-02" db="EMBL/GenBank/DDBJ databases">
        <title>Marinospirillum sp. MEB 164 isolated from Lonar lake sediment.</title>
        <authorList>
            <person name="Joshi A."/>
            <person name="Thite S."/>
        </authorList>
    </citation>
    <scope>NUCLEOTIDE SEQUENCE [LARGE SCALE GENOMIC DNA]</scope>
    <source>
        <strain evidence="10 11">MEB164</strain>
    </source>
</reference>
<dbReference type="Pfam" id="PF01171">
    <property type="entry name" value="ATP_bind_3"/>
    <property type="match status" value="1"/>
</dbReference>
<dbReference type="InterPro" id="IPR012796">
    <property type="entry name" value="Lysidine-tRNA-synth_C"/>
</dbReference>
<dbReference type="EMBL" id="JBANFI010000001">
    <property type="protein sequence ID" value="MFK7159753.1"/>
    <property type="molecule type" value="Genomic_DNA"/>
</dbReference>
<sequence>MLTRRQRALPMHPLAQQLRHQLDPLLAKTHPPRLCLALSGGLDSRVLLALLLEAYPASESRPQLRALHIHHGLSPHADQWADFCVDLCRQAGLPCAVVKVDPATEDGASLEARARTARYRVFTAQLQQDEYLLQAHHRQDQAETLLLRLLRGAGTQGLRAIPQQRPLGAGQLLRPLLHSPRSQLEDYAHQAGLDWVEDESNQQDHFDRNFIRLHVLPLLNQRFAHAEANLALSAQLAAHSHSLQDDLAALDLAQTCPAPHQPAQGRFSLSTLMQLRPIRRINLLRYWLNQQGYPHPSHHQWAQLDQLLHARQDAQPLVSWGQIQARRFGDQLFIQPAAHFAPLPADWQLQWQNGTPLVTPCGTWTLTLTPLQGEAPTYFTLRARQGGESLRLAQRGRRDLKRLLQESGLPPWQRQQLPLIWHQDELIAVGDLLVAEGWEKR</sequence>
<evidence type="ECO:0000256" key="3">
    <source>
        <dbReference type="ARBA" id="ARBA00022598"/>
    </source>
</evidence>
<keyword evidence="3 8" id="KW-0436">Ligase</keyword>
<comment type="catalytic activity">
    <reaction evidence="7 8">
        <text>cytidine(34) in tRNA(Ile2) + L-lysine + ATP = lysidine(34) in tRNA(Ile2) + AMP + diphosphate + H(+)</text>
        <dbReference type="Rhea" id="RHEA:43744"/>
        <dbReference type="Rhea" id="RHEA-COMP:10625"/>
        <dbReference type="Rhea" id="RHEA-COMP:10670"/>
        <dbReference type="ChEBI" id="CHEBI:15378"/>
        <dbReference type="ChEBI" id="CHEBI:30616"/>
        <dbReference type="ChEBI" id="CHEBI:32551"/>
        <dbReference type="ChEBI" id="CHEBI:33019"/>
        <dbReference type="ChEBI" id="CHEBI:82748"/>
        <dbReference type="ChEBI" id="CHEBI:83665"/>
        <dbReference type="ChEBI" id="CHEBI:456215"/>
        <dbReference type="EC" id="6.3.4.19"/>
    </reaction>
</comment>
<dbReference type="HAMAP" id="MF_01161">
    <property type="entry name" value="tRNA_Ile_lys_synt"/>
    <property type="match status" value="1"/>
</dbReference>
<evidence type="ECO:0000256" key="2">
    <source>
        <dbReference type="ARBA" id="ARBA00022490"/>
    </source>
</evidence>
<dbReference type="Gene3D" id="3.40.50.620">
    <property type="entry name" value="HUPs"/>
    <property type="match status" value="1"/>
</dbReference>
<proteinExistence type="inferred from homology"/>
<dbReference type="EC" id="6.3.4.19" evidence="8"/>
<dbReference type="PANTHER" id="PTHR43033">
    <property type="entry name" value="TRNA(ILE)-LYSIDINE SYNTHASE-RELATED"/>
    <property type="match status" value="1"/>
</dbReference>
<dbReference type="CDD" id="cd01992">
    <property type="entry name" value="TilS_N"/>
    <property type="match status" value="1"/>
</dbReference>
<dbReference type="NCBIfam" id="TIGR02432">
    <property type="entry name" value="lysidine_TilS_N"/>
    <property type="match status" value="1"/>
</dbReference>
<dbReference type="SMART" id="SM00977">
    <property type="entry name" value="TilS_C"/>
    <property type="match status" value="1"/>
</dbReference>
<protein>
    <recommendedName>
        <fullName evidence="8">tRNA(Ile)-lysidine synthase</fullName>
        <ecNumber evidence="8">6.3.4.19</ecNumber>
    </recommendedName>
    <alternativeName>
        <fullName evidence="8">tRNA(Ile)-2-lysyl-cytidine synthase</fullName>
    </alternativeName>
    <alternativeName>
        <fullName evidence="8">tRNA(Ile)-lysidine synthetase</fullName>
    </alternativeName>
</protein>
<dbReference type="SUPFAM" id="SSF56037">
    <property type="entry name" value="PheT/TilS domain"/>
    <property type="match status" value="1"/>
</dbReference>
<dbReference type="RefSeq" id="WP_405336549.1">
    <property type="nucleotide sequence ID" value="NZ_JBANFI010000001.1"/>
</dbReference>
<dbReference type="Gene3D" id="1.20.59.20">
    <property type="match status" value="1"/>
</dbReference>
<dbReference type="InterPro" id="IPR012795">
    <property type="entry name" value="tRNA_Ile_lys_synt_N"/>
</dbReference>
<dbReference type="PANTHER" id="PTHR43033:SF1">
    <property type="entry name" value="TRNA(ILE)-LYSIDINE SYNTHASE-RELATED"/>
    <property type="match status" value="1"/>
</dbReference>
<evidence type="ECO:0000256" key="1">
    <source>
        <dbReference type="ARBA" id="ARBA00004496"/>
    </source>
</evidence>
<keyword evidence="11" id="KW-1185">Reference proteome</keyword>
<gene>
    <name evidence="8 10" type="primary">tilS</name>
    <name evidence="10" type="ORF">V6U78_01700</name>
</gene>
<comment type="similarity">
    <text evidence="8">Belongs to the tRNA(Ile)-lysidine synthase family.</text>
</comment>
<evidence type="ECO:0000256" key="7">
    <source>
        <dbReference type="ARBA" id="ARBA00048539"/>
    </source>
</evidence>
<dbReference type="InterPro" id="IPR014729">
    <property type="entry name" value="Rossmann-like_a/b/a_fold"/>
</dbReference>
<evidence type="ECO:0000256" key="5">
    <source>
        <dbReference type="ARBA" id="ARBA00022741"/>
    </source>
</evidence>
<evidence type="ECO:0000259" key="9">
    <source>
        <dbReference type="SMART" id="SM00977"/>
    </source>
</evidence>
<keyword evidence="4 8" id="KW-0819">tRNA processing</keyword>
<organism evidence="10 11">
    <name type="scientific">Marinospirillum alkalitolerans</name>
    <dbReference type="NCBI Taxonomy" id="3123374"/>
    <lineage>
        <taxon>Bacteria</taxon>
        <taxon>Pseudomonadati</taxon>
        <taxon>Pseudomonadota</taxon>
        <taxon>Gammaproteobacteria</taxon>
        <taxon>Oceanospirillales</taxon>
        <taxon>Oceanospirillaceae</taxon>
        <taxon>Marinospirillum</taxon>
    </lineage>
</organism>
<comment type="caution">
    <text evidence="10">The sequence shown here is derived from an EMBL/GenBank/DDBJ whole genome shotgun (WGS) entry which is preliminary data.</text>
</comment>
<name>A0ABW8PVP3_9GAMM</name>
<keyword evidence="2 8" id="KW-0963">Cytoplasm</keyword>
<dbReference type="InterPro" id="IPR015262">
    <property type="entry name" value="tRNA_Ile_lys_synt_subst-bd"/>
</dbReference>
<dbReference type="InterPro" id="IPR012094">
    <property type="entry name" value="tRNA_Ile_lys_synt"/>
</dbReference>
<dbReference type="Pfam" id="PF09179">
    <property type="entry name" value="TilS"/>
    <property type="match status" value="1"/>
</dbReference>
<keyword evidence="5 8" id="KW-0547">Nucleotide-binding</keyword>
<comment type="domain">
    <text evidence="8">The N-terminal region contains the highly conserved SGGXDS motif, predicted to be a P-loop motif involved in ATP binding.</text>
</comment>
<evidence type="ECO:0000313" key="10">
    <source>
        <dbReference type="EMBL" id="MFK7159753.1"/>
    </source>
</evidence>
<dbReference type="SUPFAM" id="SSF52402">
    <property type="entry name" value="Adenine nucleotide alpha hydrolases-like"/>
    <property type="match status" value="1"/>
</dbReference>
<evidence type="ECO:0000256" key="4">
    <source>
        <dbReference type="ARBA" id="ARBA00022694"/>
    </source>
</evidence>
<dbReference type="InterPro" id="IPR011063">
    <property type="entry name" value="TilS/TtcA_N"/>
</dbReference>
<feature type="domain" description="Lysidine-tRNA(Ile) synthetase C-terminal" evidence="9">
    <location>
        <begin position="379"/>
        <end position="440"/>
    </location>
</feature>
<dbReference type="Pfam" id="PF11734">
    <property type="entry name" value="TilS_C"/>
    <property type="match status" value="1"/>
</dbReference>